<dbReference type="EMBL" id="MU277228">
    <property type="protein sequence ID" value="KAI0059227.1"/>
    <property type="molecule type" value="Genomic_DNA"/>
</dbReference>
<accession>A0ACB8SSQ4</accession>
<dbReference type="Proteomes" id="UP000814140">
    <property type="component" value="Unassembled WGS sequence"/>
</dbReference>
<proteinExistence type="predicted"/>
<evidence type="ECO:0000313" key="2">
    <source>
        <dbReference type="Proteomes" id="UP000814140"/>
    </source>
</evidence>
<sequence>MAADTPARGAHQMSSAVKSPATLRSASPSICTGELTADADDWSPAEVKCNSEPLPPSVLDLTAVPVRLGGAQTTASGYTLGSCMPPLTLPSSSAHGRRGFLASAESAPCARDPNTSLCDPQAPLGAEREEGDPQLGSFFVLIIRLLSGSPQPSRRRLH</sequence>
<keyword evidence="2" id="KW-1185">Reference proteome</keyword>
<organism evidence="1 2">
    <name type="scientific">Artomyces pyxidatus</name>
    <dbReference type="NCBI Taxonomy" id="48021"/>
    <lineage>
        <taxon>Eukaryota</taxon>
        <taxon>Fungi</taxon>
        <taxon>Dikarya</taxon>
        <taxon>Basidiomycota</taxon>
        <taxon>Agaricomycotina</taxon>
        <taxon>Agaricomycetes</taxon>
        <taxon>Russulales</taxon>
        <taxon>Auriscalpiaceae</taxon>
        <taxon>Artomyces</taxon>
    </lineage>
</organism>
<reference evidence="1" key="2">
    <citation type="journal article" date="2022" name="New Phytol.">
        <title>Evolutionary transition to the ectomycorrhizal habit in the genomes of a hyperdiverse lineage of mushroom-forming fungi.</title>
        <authorList>
            <person name="Looney B."/>
            <person name="Miyauchi S."/>
            <person name="Morin E."/>
            <person name="Drula E."/>
            <person name="Courty P.E."/>
            <person name="Kohler A."/>
            <person name="Kuo A."/>
            <person name="LaButti K."/>
            <person name="Pangilinan J."/>
            <person name="Lipzen A."/>
            <person name="Riley R."/>
            <person name="Andreopoulos W."/>
            <person name="He G."/>
            <person name="Johnson J."/>
            <person name="Nolan M."/>
            <person name="Tritt A."/>
            <person name="Barry K.W."/>
            <person name="Grigoriev I.V."/>
            <person name="Nagy L.G."/>
            <person name="Hibbett D."/>
            <person name="Henrissat B."/>
            <person name="Matheny P.B."/>
            <person name="Labbe J."/>
            <person name="Martin F.M."/>
        </authorList>
    </citation>
    <scope>NUCLEOTIDE SEQUENCE</scope>
    <source>
        <strain evidence="1">HHB10654</strain>
    </source>
</reference>
<comment type="caution">
    <text evidence="1">The sequence shown here is derived from an EMBL/GenBank/DDBJ whole genome shotgun (WGS) entry which is preliminary data.</text>
</comment>
<gene>
    <name evidence="1" type="ORF">BV25DRAFT_1829272</name>
</gene>
<protein>
    <submittedName>
        <fullName evidence="1">Uncharacterized protein</fullName>
    </submittedName>
</protein>
<name>A0ACB8SSQ4_9AGAM</name>
<evidence type="ECO:0000313" key="1">
    <source>
        <dbReference type="EMBL" id="KAI0059227.1"/>
    </source>
</evidence>
<reference evidence="1" key="1">
    <citation type="submission" date="2021-03" db="EMBL/GenBank/DDBJ databases">
        <authorList>
            <consortium name="DOE Joint Genome Institute"/>
            <person name="Ahrendt S."/>
            <person name="Looney B.P."/>
            <person name="Miyauchi S."/>
            <person name="Morin E."/>
            <person name="Drula E."/>
            <person name="Courty P.E."/>
            <person name="Chicoki N."/>
            <person name="Fauchery L."/>
            <person name="Kohler A."/>
            <person name="Kuo A."/>
            <person name="Labutti K."/>
            <person name="Pangilinan J."/>
            <person name="Lipzen A."/>
            <person name="Riley R."/>
            <person name="Andreopoulos W."/>
            <person name="He G."/>
            <person name="Johnson J."/>
            <person name="Barry K.W."/>
            <person name="Grigoriev I.V."/>
            <person name="Nagy L."/>
            <person name="Hibbett D."/>
            <person name="Henrissat B."/>
            <person name="Matheny P.B."/>
            <person name="Labbe J."/>
            <person name="Martin F."/>
        </authorList>
    </citation>
    <scope>NUCLEOTIDE SEQUENCE</scope>
    <source>
        <strain evidence="1">HHB10654</strain>
    </source>
</reference>